<reference evidence="2 3" key="1">
    <citation type="submission" date="2016-08" db="EMBL/GenBank/DDBJ databases">
        <authorList>
            <person name="Seilhamer J.J."/>
        </authorList>
    </citation>
    <scope>NUCLEOTIDE SEQUENCE [LARGE SCALE GENOMIC DNA]</scope>
    <source>
        <strain evidence="2 3">NML150140-1</strain>
    </source>
</reference>
<dbReference type="Gene3D" id="3.40.630.30">
    <property type="match status" value="1"/>
</dbReference>
<feature type="domain" description="N-acetyltransferase" evidence="1">
    <location>
        <begin position="8"/>
        <end position="162"/>
    </location>
</feature>
<dbReference type="AlphaFoldDB" id="A0A1E3UC72"/>
<dbReference type="OrthoDB" id="7863753at2"/>
<sequence length="169" mass="19649">MELYTERLFLRTITEEDAEIVRAFGKDEFASDEDVRNWIRWVKAKNEEGRLIVNIYIWLKDSDQCIGRVYIHSKPELNLEVEIGYGIAEEYRNNGYAAEAAKAAVRYAFEETGQNILVAIVKPENTASRRVIEKLGFANNGVRTVPDENGKMCEFDYFQLHREDWLTFA</sequence>
<evidence type="ECO:0000313" key="3">
    <source>
        <dbReference type="Proteomes" id="UP000094271"/>
    </source>
</evidence>
<dbReference type="GO" id="GO:0016747">
    <property type="term" value="F:acyltransferase activity, transferring groups other than amino-acyl groups"/>
    <property type="evidence" value="ECO:0007669"/>
    <property type="project" value="InterPro"/>
</dbReference>
<protein>
    <recommendedName>
        <fullName evidence="1">N-acetyltransferase domain-containing protein</fullName>
    </recommendedName>
</protein>
<dbReference type="InterPro" id="IPR016181">
    <property type="entry name" value="Acyl_CoA_acyltransferase"/>
</dbReference>
<dbReference type="SUPFAM" id="SSF55729">
    <property type="entry name" value="Acyl-CoA N-acyltransferases (Nat)"/>
    <property type="match status" value="1"/>
</dbReference>
<dbReference type="RefSeq" id="WP_069431994.1">
    <property type="nucleotide sequence ID" value="NZ_MEHA01000021.1"/>
</dbReference>
<evidence type="ECO:0000259" key="1">
    <source>
        <dbReference type="PROSITE" id="PS51186"/>
    </source>
</evidence>
<name>A0A1E3UC72_9FIRM</name>
<dbReference type="PANTHER" id="PTHR43792:SF1">
    <property type="entry name" value="N-ACETYLTRANSFERASE DOMAIN-CONTAINING PROTEIN"/>
    <property type="match status" value="1"/>
</dbReference>
<dbReference type="InterPro" id="IPR000182">
    <property type="entry name" value="GNAT_dom"/>
</dbReference>
<proteinExistence type="predicted"/>
<dbReference type="PANTHER" id="PTHR43792">
    <property type="entry name" value="GNAT FAMILY, PUTATIVE (AFU_ORTHOLOGUE AFUA_3G00765)-RELATED-RELATED"/>
    <property type="match status" value="1"/>
</dbReference>
<dbReference type="EMBL" id="MEHA01000021">
    <property type="protein sequence ID" value="ODR46969.1"/>
    <property type="molecule type" value="Genomic_DNA"/>
</dbReference>
<dbReference type="Pfam" id="PF13302">
    <property type="entry name" value="Acetyltransf_3"/>
    <property type="match status" value="1"/>
</dbReference>
<dbReference type="Proteomes" id="UP000094271">
    <property type="component" value="Unassembled WGS sequence"/>
</dbReference>
<evidence type="ECO:0000313" key="2">
    <source>
        <dbReference type="EMBL" id="ODR46969.1"/>
    </source>
</evidence>
<comment type="caution">
    <text evidence="2">The sequence shown here is derived from an EMBL/GenBank/DDBJ whole genome shotgun (WGS) entry which is preliminary data.</text>
</comment>
<dbReference type="InterPro" id="IPR051531">
    <property type="entry name" value="N-acetyltransferase"/>
</dbReference>
<gene>
    <name evidence="2" type="ORF">BEI59_23380</name>
</gene>
<organism evidence="2 3">
    <name type="scientific">Eisenbergiella tayi</name>
    <dbReference type="NCBI Taxonomy" id="1432052"/>
    <lineage>
        <taxon>Bacteria</taxon>
        <taxon>Bacillati</taxon>
        <taxon>Bacillota</taxon>
        <taxon>Clostridia</taxon>
        <taxon>Lachnospirales</taxon>
        <taxon>Lachnospiraceae</taxon>
        <taxon>Eisenbergiella</taxon>
    </lineage>
</organism>
<accession>A0A1E3UC72</accession>
<dbReference type="PROSITE" id="PS51186">
    <property type="entry name" value="GNAT"/>
    <property type="match status" value="1"/>
</dbReference>